<sequence>MNRVSAVVAAAIIAALAPTSAYASTWTVDDDKADCPNAAFTSIQSAVNQAAPWDTVVICAGTYYEQSVPASGNNSPSQTGSRNGLTITKPLTIKGAGANKVTIRPAAALGASLAGTAPYLRDGGGNVVTISRQSGGSSDDNENFLDLSGVTIESPDAYAEAAVAFFNTSGRIANSRIGTIKSDGGPYSYGLVMTNSLQGAEAGIRREVTIEKSLVNGTVLFDDARGADGAATTTTRSGIKAYGNVVGSRIAGSVGYTYGQRGTISGSEITGQVVLTDAETGPDPSNPVVRAFSATGSSLLGGLTNTGSTAALVGGNFWGTSTTTGPVELGTTLSEAPAPLSVPAVTVDAPPTGAIVDPYGPTKVAWDETIYPVVVAADDFGVKSVALSANGVPVASKSTVPYEFEYRPAYGDIGKRVVLTATITDSSGQTSIVSTELDVPVVTTSTTAPVTGTVPATLALTLGTPPTFGAFTPGIDKDYTATTEATVTSTAGDATLTVVDPSPTAPGHLVNGAFTLPQPLSARATNAANTGSPFGTVSGAALTLLTYGAPVTSDKVTVEFKQPITKTDALRTGTYTKTLTYTLSTLNP</sequence>
<organism evidence="2 3">
    <name type="scientific">Solirubrobacter phytolaccae</name>
    <dbReference type="NCBI Taxonomy" id="1404360"/>
    <lineage>
        <taxon>Bacteria</taxon>
        <taxon>Bacillati</taxon>
        <taxon>Actinomycetota</taxon>
        <taxon>Thermoleophilia</taxon>
        <taxon>Solirubrobacterales</taxon>
        <taxon>Solirubrobacteraceae</taxon>
        <taxon>Solirubrobacter</taxon>
    </lineage>
</organism>
<gene>
    <name evidence="2" type="ORF">OJ997_28505</name>
</gene>
<dbReference type="InterPro" id="IPR012334">
    <property type="entry name" value="Pectin_lyas_fold"/>
</dbReference>
<protein>
    <submittedName>
        <fullName evidence="2">Uncharacterized protein</fullName>
    </submittedName>
</protein>
<dbReference type="Gene3D" id="2.60.40.10">
    <property type="entry name" value="Immunoglobulins"/>
    <property type="match status" value="1"/>
</dbReference>
<dbReference type="GO" id="GO:0005975">
    <property type="term" value="P:carbohydrate metabolic process"/>
    <property type="evidence" value="ECO:0007669"/>
    <property type="project" value="UniProtKB-ARBA"/>
</dbReference>
<keyword evidence="1" id="KW-0732">Signal</keyword>
<dbReference type="Gene3D" id="2.160.20.10">
    <property type="entry name" value="Single-stranded right-handed beta-helix, Pectin lyase-like"/>
    <property type="match status" value="1"/>
</dbReference>
<evidence type="ECO:0000256" key="1">
    <source>
        <dbReference type="SAM" id="SignalP"/>
    </source>
</evidence>
<name>A0A9X3NFE6_9ACTN</name>
<accession>A0A9X3NFE6</accession>
<dbReference type="EMBL" id="JAPDDP010000072">
    <property type="protein sequence ID" value="MDA0184284.1"/>
    <property type="molecule type" value="Genomic_DNA"/>
</dbReference>
<evidence type="ECO:0000313" key="3">
    <source>
        <dbReference type="Proteomes" id="UP001147653"/>
    </source>
</evidence>
<comment type="caution">
    <text evidence="2">The sequence shown here is derived from an EMBL/GenBank/DDBJ whole genome shotgun (WGS) entry which is preliminary data.</text>
</comment>
<feature type="chain" id="PRO_5040881345" evidence="1">
    <location>
        <begin position="24"/>
        <end position="588"/>
    </location>
</feature>
<dbReference type="InterPro" id="IPR011050">
    <property type="entry name" value="Pectin_lyase_fold/virulence"/>
</dbReference>
<keyword evidence="3" id="KW-1185">Reference proteome</keyword>
<dbReference type="InterPro" id="IPR013783">
    <property type="entry name" value="Ig-like_fold"/>
</dbReference>
<dbReference type="Proteomes" id="UP001147653">
    <property type="component" value="Unassembled WGS sequence"/>
</dbReference>
<dbReference type="SUPFAM" id="SSF51126">
    <property type="entry name" value="Pectin lyase-like"/>
    <property type="match status" value="1"/>
</dbReference>
<dbReference type="AlphaFoldDB" id="A0A9X3NFE6"/>
<evidence type="ECO:0000313" key="2">
    <source>
        <dbReference type="EMBL" id="MDA0184284.1"/>
    </source>
</evidence>
<reference evidence="2" key="1">
    <citation type="submission" date="2022-10" db="EMBL/GenBank/DDBJ databases">
        <title>The WGS of Solirubrobacter phytolaccae KCTC 29190.</title>
        <authorList>
            <person name="Jiang Z."/>
        </authorList>
    </citation>
    <scope>NUCLEOTIDE SEQUENCE</scope>
    <source>
        <strain evidence="2">KCTC 29190</strain>
    </source>
</reference>
<proteinExistence type="predicted"/>
<feature type="signal peptide" evidence="1">
    <location>
        <begin position="1"/>
        <end position="23"/>
    </location>
</feature>
<dbReference type="RefSeq" id="WP_270028720.1">
    <property type="nucleotide sequence ID" value="NZ_JAPDDP010000072.1"/>
</dbReference>